<dbReference type="AlphaFoldDB" id="A0A090GST7"/>
<evidence type="ECO:0000313" key="2">
    <source>
        <dbReference type="EMBL" id="CDX51089.1"/>
    </source>
</evidence>
<evidence type="ECO:0000256" key="1">
    <source>
        <dbReference type="SAM" id="MobiDB-lite"/>
    </source>
</evidence>
<evidence type="ECO:0000313" key="3">
    <source>
        <dbReference type="Proteomes" id="UP000046122"/>
    </source>
</evidence>
<protein>
    <submittedName>
        <fullName evidence="2">Uncharacterized protein</fullName>
    </submittedName>
</protein>
<name>A0A090GST7_MESPL</name>
<reference evidence="2 3" key="1">
    <citation type="submission" date="2014-08" db="EMBL/GenBank/DDBJ databases">
        <authorList>
            <person name="Moulin Lionel"/>
        </authorList>
    </citation>
    <scope>NUCLEOTIDE SEQUENCE [LARGE SCALE GENOMIC DNA]</scope>
</reference>
<accession>A0A090GST7</accession>
<gene>
    <name evidence="2" type="ORF">MPL3365_130282</name>
</gene>
<feature type="region of interest" description="Disordered" evidence="1">
    <location>
        <begin position="1"/>
        <end position="34"/>
    </location>
</feature>
<sequence length="34" mass="3516">MALRYLNVSKPGAELCPGRNGGTGDSCPGVSDHR</sequence>
<organism evidence="2 3">
    <name type="scientific">Mesorhizobium plurifarium</name>
    <dbReference type="NCBI Taxonomy" id="69974"/>
    <lineage>
        <taxon>Bacteria</taxon>
        <taxon>Pseudomonadati</taxon>
        <taxon>Pseudomonadota</taxon>
        <taxon>Alphaproteobacteria</taxon>
        <taxon>Hyphomicrobiales</taxon>
        <taxon>Phyllobacteriaceae</taxon>
        <taxon>Mesorhizobium</taxon>
    </lineage>
</organism>
<dbReference type="Proteomes" id="UP000046122">
    <property type="component" value="Unassembled WGS sequence"/>
</dbReference>
<proteinExistence type="predicted"/>
<dbReference type="EMBL" id="CCNE01000005">
    <property type="protein sequence ID" value="CDX51089.1"/>
    <property type="molecule type" value="Genomic_DNA"/>
</dbReference>